<comment type="caution">
    <text evidence="2">The sequence shown here is derived from an EMBL/GenBank/DDBJ whole genome shotgun (WGS) entry which is preliminary data.</text>
</comment>
<gene>
    <name evidence="2" type="ORF">EOT10_21360</name>
</gene>
<evidence type="ECO:0000313" key="2">
    <source>
        <dbReference type="EMBL" id="RVU22515.1"/>
    </source>
</evidence>
<protein>
    <recommendedName>
        <fullName evidence="4">Lipoprotein</fullName>
    </recommendedName>
</protein>
<evidence type="ECO:0000256" key="1">
    <source>
        <dbReference type="SAM" id="MobiDB-lite"/>
    </source>
</evidence>
<keyword evidence="3" id="KW-1185">Reference proteome</keyword>
<dbReference type="RefSeq" id="WP_127829883.1">
    <property type="nucleotide sequence ID" value="NZ_RZYA01000010.1"/>
</dbReference>
<evidence type="ECO:0008006" key="4">
    <source>
        <dbReference type="Google" id="ProtNLM"/>
    </source>
</evidence>
<feature type="compositionally biased region" description="Low complexity" evidence="1">
    <location>
        <begin position="42"/>
        <end position="53"/>
    </location>
</feature>
<feature type="compositionally biased region" description="Low complexity" evidence="1">
    <location>
        <begin position="97"/>
        <end position="117"/>
    </location>
</feature>
<feature type="region of interest" description="Disordered" evidence="1">
    <location>
        <begin position="92"/>
        <end position="122"/>
    </location>
</feature>
<dbReference type="EMBL" id="RZYA01000010">
    <property type="protein sequence ID" value="RVU22515.1"/>
    <property type="molecule type" value="Genomic_DNA"/>
</dbReference>
<reference evidence="2 3" key="1">
    <citation type="submission" date="2019-01" db="EMBL/GenBank/DDBJ databases">
        <title>Genome sequences of Streptomyces and Rhizobium isolates collected from root and soil.</title>
        <authorList>
            <person name="Chhettri S."/>
            <person name="Sevigny J.L."/>
            <person name="Sen A."/>
            <person name="Ennis N."/>
            <person name="Tisa L."/>
        </authorList>
    </citation>
    <scope>NUCLEOTIDE SEQUENCE [LARGE SCALE GENOMIC DNA]</scope>
    <source>
        <strain evidence="2 3">San01</strain>
    </source>
</reference>
<proteinExistence type="predicted"/>
<accession>A0A3S2XTB3</accession>
<feature type="region of interest" description="Disordered" evidence="1">
    <location>
        <begin position="30"/>
        <end position="53"/>
    </location>
</feature>
<dbReference type="AlphaFoldDB" id="A0A3S2XTB3"/>
<evidence type="ECO:0000313" key="3">
    <source>
        <dbReference type="Proteomes" id="UP000283128"/>
    </source>
</evidence>
<organism evidence="2 3">
    <name type="scientific">Streptomyces antnestii</name>
    <dbReference type="NCBI Taxonomy" id="2494256"/>
    <lineage>
        <taxon>Bacteria</taxon>
        <taxon>Bacillati</taxon>
        <taxon>Actinomycetota</taxon>
        <taxon>Actinomycetes</taxon>
        <taxon>Kitasatosporales</taxon>
        <taxon>Streptomycetaceae</taxon>
        <taxon>Streptomyces</taxon>
    </lineage>
</organism>
<name>A0A3S2XTB3_9ACTN</name>
<sequence length="169" mass="16745">MPLTTGALSGPRRRSLLAGVAGAALLTGCSDAGEPTPGGARGTRSASAAQRITARAARDSEGLLDRYDAALAAHPALAARLGPLRDEVARHAKAFGAPARPSAPASPTPTASATAPASEKDTVRALAAAERDLAGRRAAALVDAPAELARLLASVAAAGAGHAYLLTED</sequence>
<dbReference type="Proteomes" id="UP000283128">
    <property type="component" value="Unassembled WGS sequence"/>
</dbReference>